<dbReference type="EMBL" id="CP119880">
    <property type="protein sequence ID" value="WFD35973.1"/>
    <property type="molecule type" value="Genomic_DNA"/>
</dbReference>
<gene>
    <name evidence="2" type="ORF">MCUN1_002844</name>
</gene>
<dbReference type="PANTHER" id="PTHR43431:SF7">
    <property type="entry name" value="OXIDOREDUCTASE, SHORT CHAIN DEHYDROGENASE_REDUCTASE FAMILY (AFU_ORTHOLOGUE AFUA_5G14000)"/>
    <property type="match status" value="1"/>
</dbReference>
<dbReference type="AlphaFoldDB" id="A0AAF0ES53"/>
<proteinExistence type="predicted"/>
<dbReference type="SUPFAM" id="SSF51735">
    <property type="entry name" value="NAD(P)-binding Rossmann-fold domains"/>
    <property type="match status" value="1"/>
</dbReference>
<dbReference type="Proteomes" id="UP001219933">
    <property type="component" value="Chromosome 4"/>
</dbReference>
<keyword evidence="3" id="KW-1185">Reference proteome</keyword>
<reference evidence="2" key="1">
    <citation type="submission" date="2023-03" db="EMBL/GenBank/DDBJ databases">
        <title>Mating type loci evolution in Malassezia.</title>
        <authorList>
            <person name="Coelho M.A."/>
        </authorList>
    </citation>
    <scope>NUCLEOTIDE SEQUENCE</scope>
    <source>
        <strain evidence="2">CBS 11721</strain>
    </source>
</reference>
<dbReference type="InterPro" id="IPR036291">
    <property type="entry name" value="NAD(P)-bd_dom_sf"/>
</dbReference>
<accession>A0AAF0ES53</accession>
<evidence type="ECO:0000256" key="1">
    <source>
        <dbReference type="SAM" id="MobiDB-lite"/>
    </source>
</evidence>
<evidence type="ECO:0008006" key="4">
    <source>
        <dbReference type="Google" id="ProtNLM"/>
    </source>
</evidence>
<feature type="region of interest" description="Disordered" evidence="1">
    <location>
        <begin position="1"/>
        <end position="21"/>
    </location>
</feature>
<name>A0AAF0ES53_9BASI</name>
<dbReference type="Gene3D" id="3.40.50.720">
    <property type="entry name" value="NAD(P)-binding Rossmann-like Domain"/>
    <property type="match status" value="1"/>
</dbReference>
<dbReference type="PRINTS" id="PR00081">
    <property type="entry name" value="GDHRDH"/>
</dbReference>
<sequence length="270" mass="29374">MLKGTTRPHDKVWPLGTAPAHGPSRETHLVVILGVGPGLGLAIARTFAAQGYRTAILSRSKDRLDAWAQELDQVARSAYDAPPSGPLSLAFACDMHNLESISTAFRDIQAAWPEQFIGTAVYNGSVRIRGPFLKSTMQQLQESIDGSIYAFYTFAQHALRAMETHGQGGSLLVTGASASLRGRVGFPLFGAAKGALRNMTMSLAKEFGPKNIHVAHVIVDGLIESKIAQDKLGLKDGERFPDGTTWLFLAQQHPSTWTFELDLRPAHEHF</sequence>
<evidence type="ECO:0000313" key="2">
    <source>
        <dbReference type="EMBL" id="WFD35973.1"/>
    </source>
</evidence>
<dbReference type="PANTHER" id="PTHR43431">
    <property type="entry name" value="OXIDOREDUCTASE, SHORT CHAIN DEHYDROGENASE/REDUCTASE FAMILY (AFU_ORTHOLOGUE AFUA_5G14000)"/>
    <property type="match status" value="1"/>
</dbReference>
<organism evidence="2 3">
    <name type="scientific">Malassezia cuniculi</name>
    <dbReference type="NCBI Taxonomy" id="948313"/>
    <lineage>
        <taxon>Eukaryota</taxon>
        <taxon>Fungi</taxon>
        <taxon>Dikarya</taxon>
        <taxon>Basidiomycota</taxon>
        <taxon>Ustilaginomycotina</taxon>
        <taxon>Malasseziomycetes</taxon>
        <taxon>Malasseziales</taxon>
        <taxon>Malasseziaceae</taxon>
        <taxon>Malassezia</taxon>
    </lineage>
</organism>
<protein>
    <recommendedName>
        <fullName evidence="4">NAD(P)-binding protein</fullName>
    </recommendedName>
</protein>
<dbReference type="InterPro" id="IPR002347">
    <property type="entry name" value="SDR_fam"/>
</dbReference>
<dbReference type="Pfam" id="PF00106">
    <property type="entry name" value="adh_short"/>
    <property type="match status" value="1"/>
</dbReference>
<evidence type="ECO:0000313" key="3">
    <source>
        <dbReference type="Proteomes" id="UP001219933"/>
    </source>
</evidence>